<dbReference type="EMBL" id="BLXT01008064">
    <property type="protein sequence ID" value="GFO45576.1"/>
    <property type="molecule type" value="Genomic_DNA"/>
</dbReference>
<dbReference type="AlphaFoldDB" id="A0AAV4DN53"/>
<keyword evidence="2" id="KW-1185">Reference proteome</keyword>
<comment type="caution">
    <text evidence="1">The sequence shown here is derived from an EMBL/GenBank/DDBJ whole genome shotgun (WGS) entry which is preliminary data.</text>
</comment>
<accession>A0AAV4DN53</accession>
<proteinExistence type="predicted"/>
<sequence>MLRTKDGHNKTRFACREGWKFGQPAVRMRANVDQLHSFTLPSLTRFPLLEARAKHASSVKAGPHLSRFGCCCIITVSFCSRKGGVMSNSAEYRVEGRRVVKSSSRWLVGGSMSRVLRICPK</sequence>
<protein>
    <submittedName>
        <fullName evidence="1">Uncharacterized protein</fullName>
    </submittedName>
</protein>
<organism evidence="1 2">
    <name type="scientific">Plakobranchus ocellatus</name>
    <dbReference type="NCBI Taxonomy" id="259542"/>
    <lineage>
        <taxon>Eukaryota</taxon>
        <taxon>Metazoa</taxon>
        <taxon>Spiralia</taxon>
        <taxon>Lophotrochozoa</taxon>
        <taxon>Mollusca</taxon>
        <taxon>Gastropoda</taxon>
        <taxon>Heterobranchia</taxon>
        <taxon>Euthyneura</taxon>
        <taxon>Panpulmonata</taxon>
        <taxon>Sacoglossa</taxon>
        <taxon>Placobranchoidea</taxon>
        <taxon>Plakobranchidae</taxon>
        <taxon>Plakobranchus</taxon>
    </lineage>
</organism>
<evidence type="ECO:0000313" key="1">
    <source>
        <dbReference type="EMBL" id="GFO45576.1"/>
    </source>
</evidence>
<gene>
    <name evidence="1" type="ORF">PoB_007208100</name>
</gene>
<name>A0AAV4DN53_9GAST</name>
<dbReference type="Proteomes" id="UP000735302">
    <property type="component" value="Unassembled WGS sequence"/>
</dbReference>
<evidence type="ECO:0000313" key="2">
    <source>
        <dbReference type="Proteomes" id="UP000735302"/>
    </source>
</evidence>
<reference evidence="1 2" key="1">
    <citation type="journal article" date="2021" name="Elife">
        <title>Chloroplast acquisition without the gene transfer in kleptoplastic sea slugs, Plakobranchus ocellatus.</title>
        <authorList>
            <person name="Maeda T."/>
            <person name="Takahashi S."/>
            <person name="Yoshida T."/>
            <person name="Shimamura S."/>
            <person name="Takaki Y."/>
            <person name="Nagai Y."/>
            <person name="Toyoda A."/>
            <person name="Suzuki Y."/>
            <person name="Arimoto A."/>
            <person name="Ishii H."/>
            <person name="Satoh N."/>
            <person name="Nishiyama T."/>
            <person name="Hasebe M."/>
            <person name="Maruyama T."/>
            <person name="Minagawa J."/>
            <person name="Obokata J."/>
            <person name="Shigenobu S."/>
        </authorList>
    </citation>
    <scope>NUCLEOTIDE SEQUENCE [LARGE SCALE GENOMIC DNA]</scope>
</reference>